<accession>A0A4R2D1P2</accession>
<comment type="similarity">
    <text evidence="2 4">Belongs to the pterin-4-alpha-carbinolamine dehydratase family.</text>
</comment>
<dbReference type="NCBIfam" id="NF002017">
    <property type="entry name" value="PRK00823.1-2"/>
    <property type="match status" value="1"/>
</dbReference>
<name>A0A4R2D1P2_SHIGR</name>
<dbReference type="Proteomes" id="UP000295351">
    <property type="component" value="Unassembled WGS sequence"/>
</dbReference>
<dbReference type="SUPFAM" id="SSF55248">
    <property type="entry name" value="PCD-like"/>
    <property type="match status" value="1"/>
</dbReference>
<dbReference type="AlphaFoldDB" id="A0A4R2D1P2"/>
<protein>
    <recommendedName>
        <fullName evidence="4">Putative pterin-4-alpha-carbinolamine dehydratase</fullName>
        <shortName evidence="4">PHS</shortName>
        <ecNumber evidence="4">4.2.1.96</ecNumber>
    </recommendedName>
    <alternativeName>
        <fullName evidence="4">4-alpha-hydroxy-tetrahydropterin dehydratase</fullName>
    </alternativeName>
    <alternativeName>
        <fullName evidence="4">Pterin carbinolamine dehydratase</fullName>
        <shortName evidence="4">PCD</shortName>
    </alternativeName>
</protein>
<organism evidence="5 6">
    <name type="scientific">Shinella granuli</name>
    <dbReference type="NCBI Taxonomy" id="323621"/>
    <lineage>
        <taxon>Bacteria</taxon>
        <taxon>Pseudomonadati</taxon>
        <taxon>Pseudomonadota</taxon>
        <taxon>Alphaproteobacteria</taxon>
        <taxon>Hyphomicrobiales</taxon>
        <taxon>Rhizobiaceae</taxon>
        <taxon>Shinella</taxon>
    </lineage>
</organism>
<dbReference type="RefSeq" id="WP_133034458.1">
    <property type="nucleotide sequence ID" value="NZ_BAABEI010000012.1"/>
</dbReference>
<dbReference type="PANTHER" id="PTHR12599:SF0">
    <property type="entry name" value="PTERIN-4-ALPHA-CARBINOLAMINE DEHYDRATASE"/>
    <property type="match status" value="1"/>
</dbReference>
<dbReference type="Pfam" id="PF01329">
    <property type="entry name" value="Pterin_4a"/>
    <property type="match status" value="1"/>
</dbReference>
<keyword evidence="3 4" id="KW-0456">Lyase</keyword>
<keyword evidence="6" id="KW-1185">Reference proteome</keyword>
<dbReference type="GO" id="GO:0008124">
    <property type="term" value="F:4-alpha-hydroxytetrahydrobiopterin dehydratase activity"/>
    <property type="evidence" value="ECO:0007669"/>
    <property type="project" value="UniProtKB-UniRule"/>
</dbReference>
<dbReference type="GO" id="GO:0006729">
    <property type="term" value="P:tetrahydrobiopterin biosynthetic process"/>
    <property type="evidence" value="ECO:0007669"/>
    <property type="project" value="InterPro"/>
</dbReference>
<reference evidence="5 6" key="1">
    <citation type="submission" date="2019-03" db="EMBL/GenBank/DDBJ databases">
        <title>Genomic Encyclopedia of Type Strains, Phase IV (KMG-IV): sequencing the most valuable type-strain genomes for metagenomic binning, comparative biology and taxonomic classification.</title>
        <authorList>
            <person name="Goeker M."/>
        </authorList>
    </citation>
    <scope>NUCLEOTIDE SEQUENCE [LARGE SCALE GENOMIC DNA]</scope>
    <source>
        <strain evidence="5 6">DSM 18401</strain>
    </source>
</reference>
<dbReference type="InterPro" id="IPR001533">
    <property type="entry name" value="Pterin_deHydtase"/>
</dbReference>
<comment type="caution">
    <text evidence="5">The sequence shown here is derived from an EMBL/GenBank/DDBJ whole genome shotgun (WGS) entry which is preliminary data.</text>
</comment>
<dbReference type="PANTHER" id="PTHR12599">
    <property type="entry name" value="PTERIN-4-ALPHA-CARBINOLAMINE DEHYDRATASE"/>
    <property type="match status" value="1"/>
</dbReference>
<dbReference type="EC" id="4.2.1.96" evidence="4"/>
<proteinExistence type="inferred from homology"/>
<dbReference type="HAMAP" id="MF_00434">
    <property type="entry name" value="Pterin_4_alpha"/>
    <property type="match status" value="1"/>
</dbReference>
<dbReference type="EMBL" id="SLVX01000007">
    <property type="protein sequence ID" value="TCN45199.1"/>
    <property type="molecule type" value="Genomic_DNA"/>
</dbReference>
<evidence type="ECO:0000313" key="5">
    <source>
        <dbReference type="EMBL" id="TCN45199.1"/>
    </source>
</evidence>
<dbReference type="NCBIfam" id="NF002018">
    <property type="entry name" value="PRK00823.1-3"/>
    <property type="match status" value="1"/>
</dbReference>
<comment type="catalytic activity">
    <reaction evidence="1 4">
        <text>(4aS,6R)-4a-hydroxy-L-erythro-5,6,7,8-tetrahydrobiopterin = (6R)-L-erythro-6,7-dihydrobiopterin + H2O</text>
        <dbReference type="Rhea" id="RHEA:11920"/>
        <dbReference type="ChEBI" id="CHEBI:15377"/>
        <dbReference type="ChEBI" id="CHEBI:15642"/>
        <dbReference type="ChEBI" id="CHEBI:43120"/>
        <dbReference type="EC" id="4.2.1.96"/>
    </reaction>
</comment>
<gene>
    <name evidence="5" type="ORF">EV665_10728</name>
</gene>
<evidence type="ECO:0000256" key="4">
    <source>
        <dbReference type="HAMAP-Rule" id="MF_00434"/>
    </source>
</evidence>
<sequence length="102" mass="11347">MKQETLSEEAIAAAIAALDGWTRSDDGIAIKKTFKFKNFREAFGFMTEGALAAEKFNHHPEWFNVYNRVEVRLTNHDAGGLTELDVKLATAMDKAAALRTKS</sequence>
<evidence type="ECO:0000256" key="3">
    <source>
        <dbReference type="ARBA" id="ARBA00023239"/>
    </source>
</evidence>
<dbReference type="Gene3D" id="3.30.1360.20">
    <property type="entry name" value="Transcriptional coactivator/pterin dehydratase"/>
    <property type="match status" value="1"/>
</dbReference>
<evidence type="ECO:0000256" key="2">
    <source>
        <dbReference type="ARBA" id="ARBA00006472"/>
    </source>
</evidence>
<dbReference type="InterPro" id="IPR036428">
    <property type="entry name" value="PCD_sf"/>
</dbReference>
<evidence type="ECO:0000313" key="6">
    <source>
        <dbReference type="Proteomes" id="UP000295351"/>
    </source>
</evidence>
<evidence type="ECO:0000256" key="1">
    <source>
        <dbReference type="ARBA" id="ARBA00001554"/>
    </source>
</evidence>
<dbReference type="CDD" id="cd00914">
    <property type="entry name" value="PCD_DCoH_subfamily_b"/>
    <property type="match status" value="1"/>
</dbReference>